<keyword evidence="3" id="KW-1003">Cell membrane</keyword>
<dbReference type="PANTHER" id="PTHR11923:SF88">
    <property type="entry name" value="DEBRIS BUSTER, ISOFORM D"/>
    <property type="match status" value="1"/>
</dbReference>
<keyword evidence="9" id="KW-0325">Glycoprotein</keyword>
<keyword evidence="7 10" id="KW-1015">Disulfide bond</keyword>
<gene>
    <name evidence="13" type="ORF">g.22474</name>
    <name evidence="14" type="ORF">g.22476</name>
</gene>
<proteinExistence type="inferred from homology"/>
<evidence type="ECO:0000256" key="6">
    <source>
        <dbReference type="ARBA" id="ARBA00023136"/>
    </source>
</evidence>
<evidence type="ECO:0000256" key="5">
    <source>
        <dbReference type="ARBA" id="ARBA00022989"/>
    </source>
</evidence>
<feature type="disulfide bond" evidence="10">
    <location>
        <begin position="356"/>
        <end position="362"/>
    </location>
</feature>
<comment type="subcellular location">
    <subcellularLocation>
        <location evidence="1">Cell membrane</location>
        <topology evidence="1">Multi-pass membrane protein</topology>
    </subcellularLocation>
</comment>
<dbReference type="PRINTS" id="PR01609">
    <property type="entry name" value="CD36FAMILY"/>
</dbReference>
<dbReference type="GO" id="GO:0005737">
    <property type="term" value="C:cytoplasm"/>
    <property type="evidence" value="ECO:0007669"/>
    <property type="project" value="TreeGrafter"/>
</dbReference>
<keyword evidence="4 12" id="KW-0812">Transmembrane</keyword>
<dbReference type="PANTHER" id="PTHR11923">
    <property type="entry name" value="SCAVENGER RECEPTOR CLASS B TYPE-1 SR-B1"/>
    <property type="match status" value="1"/>
</dbReference>
<feature type="disulfide bond" evidence="10">
    <location>
        <begin position="285"/>
        <end position="354"/>
    </location>
</feature>
<evidence type="ECO:0000256" key="11">
    <source>
        <dbReference type="SAM" id="MobiDB-lite"/>
    </source>
</evidence>
<dbReference type="InterPro" id="IPR002159">
    <property type="entry name" value="CD36_fam"/>
</dbReference>
<dbReference type="EMBL" id="GEBQ01003253">
    <property type="protein sequence ID" value="JAT36724.1"/>
    <property type="molecule type" value="Transcribed_RNA"/>
</dbReference>
<keyword evidence="5 12" id="KW-1133">Transmembrane helix</keyword>
<comment type="similarity">
    <text evidence="2">Belongs to the CD36 family.</text>
</comment>
<dbReference type="InterPro" id="IPR005428">
    <property type="entry name" value="CD36/SCARB1/SNMP1"/>
</dbReference>
<dbReference type="AlphaFoldDB" id="A0A1B6MLD6"/>
<evidence type="ECO:0000313" key="14">
    <source>
        <dbReference type="EMBL" id="JAT36724.1"/>
    </source>
</evidence>
<feature type="transmembrane region" description="Helical" evidence="12">
    <location>
        <begin position="482"/>
        <end position="503"/>
    </location>
</feature>
<keyword evidence="8" id="KW-0675">Receptor</keyword>
<reference evidence="14" key="1">
    <citation type="submission" date="2015-11" db="EMBL/GenBank/DDBJ databases">
        <title>De novo transcriptome assembly of four potential Pierce s Disease insect vectors from Arizona vineyards.</title>
        <authorList>
            <person name="Tassone E.E."/>
        </authorList>
    </citation>
    <scope>NUCLEOTIDE SEQUENCE</scope>
</reference>
<sequence length="581" mass="65854">MGLNKQYYKVGQNAKNRLFGIAPSNTHQDRPIQMLVSDQAKISHSRLAVICIGLFTLAVGIILSSVPWLDYLVLKNLRLWNGTLSYHYWQKPGVLRLTKVFIFNVTNPEGFLNQGEKPRLEEIGPFVYREDMEKINIRFHDNGTVSFQHHKILEFVPELSVDKNLKIIVPNIPLLTLTSGSNQLGRFVQTSLSVLLRFMGGMTPFKTVSAEELVFGYDDPLTSLANSFYPRGKRPPRKMGLLLGRNGTLDDVATINTGHRGMEYFGLMDKLNGKDHLPYWSDAPCNSINASEGSLFPPRALTGSDVVNVYDKDLCRVWPLRHRYEMMEGGIPVGYYTPEDYIFRNGDDFPDNKCYCPGREECPVDGLQNISPCQFDAPVYLSMPHFYKADPSLLEAFEGLNPSQEKHETFFKIQPKLGVTIEARVRVQLNLKVEHAEIHPVRQFPDIVFPIMWLEEGVAELTPGIYSWVFMSTTFADHVAPILQYGLISVGSLILVVVFVRAYKNLVFTAENIELGKQKLRRGSSFIVNGQHRLLIIRDSYQVLHNLREPSRPDSVHLLDGESEGTEMQETSFNPDPLAES</sequence>
<name>A0A1B6MLD6_9HEMI</name>
<dbReference type="PRINTS" id="PR01610">
    <property type="entry name" value="CD36ANTIGEN"/>
</dbReference>
<evidence type="ECO:0000256" key="3">
    <source>
        <dbReference type="ARBA" id="ARBA00022475"/>
    </source>
</evidence>
<feature type="transmembrane region" description="Helical" evidence="12">
    <location>
        <begin position="47"/>
        <end position="69"/>
    </location>
</feature>
<protein>
    <recommendedName>
        <fullName evidence="15">Scavenger receptor class B member 1</fullName>
    </recommendedName>
</protein>
<dbReference type="EMBL" id="GEBQ01005754">
    <property type="protein sequence ID" value="JAT34223.1"/>
    <property type="molecule type" value="Transcribed_RNA"/>
</dbReference>
<evidence type="ECO:0000256" key="10">
    <source>
        <dbReference type="PIRSR" id="PIRSR605428-52"/>
    </source>
</evidence>
<feature type="region of interest" description="Disordered" evidence="11">
    <location>
        <begin position="554"/>
        <end position="581"/>
    </location>
</feature>
<evidence type="ECO:0000256" key="12">
    <source>
        <dbReference type="SAM" id="Phobius"/>
    </source>
</evidence>
<keyword evidence="6 12" id="KW-0472">Membrane</keyword>
<feature type="disulfide bond" evidence="10">
    <location>
        <begin position="315"/>
        <end position="373"/>
    </location>
</feature>
<dbReference type="GO" id="GO:0005044">
    <property type="term" value="F:scavenger receptor activity"/>
    <property type="evidence" value="ECO:0007669"/>
    <property type="project" value="TreeGrafter"/>
</dbReference>
<evidence type="ECO:0000313" key="13">
    <source>
        <dbReference type="EMBL" id="JAT34223.1"/>
    </source>
</evidence>
<evidence type="ECO:0000256" key="7">
    <source>
        <dbReference type="ARBA" id="ARBA00023157"/>
    </source>
</evidence>
<evidence type="ECO:0000256" key="4">
    <source>
        <dbReference type="ARBA" id="ARBA00022692"/>
    </source>
</evidence>
<accession>A0A1B6MLD6</accession>
<dbReference type="Pfam" id="PF01130">
    <property type="entry name" value="CD36"/>
    <property type="match status" value="1"/>
</dbReference>
<evidence type="ECO:0000256" key="1">
    <source>
        <dbReference type="ARBA" id="ARBA00004651"/>
    </source>
</evidence>
<evidence type="ECO:0008006" key="15">
    <source>
        <dbReference type="Google" id="ProtNLM"/>
    </source>
</evidence>
<evidence type="ECO:0000256" key="9">
    <source>
        <dbReference type="ARBA" id="ARBA00023180"/>
    </source>
</evidence>
<organism evidence="14">
    <name type="scientific">Graphocephala atropunctata</name>
    <dbReference type="NCBI Taxonomy" id="36148"/>
    <lineage>
        <taxon>Eukaryota</taxon>
        <taxon>Metazoa</taxon>
        <taxon>Ecdysozoa</taxon>
        <taxon>Arthropoda</taxon>
        <taxon>Hexapoda</taxon>
        <taxon>Insecta</taxon>
        <taxon>Pterygota</taxon>
        <taxon>Neoptera</taxon>
        <taxon>Paraneoptera</taxon>
        <taxon>Hemiptera</taxon>
        <taxon>Auchenorrhyncha</taxon>
        <taxon>Membracoidea</taxon>
        <taxon>Cicadellidae</taxon>
        <taxon>Cicadellinae</taxon>
        <taxon>Cicadellini</taxon>
        <taxon>Graphocephala</taxon>
    </lineage>
</organism>
<dbReference type="GO" id="GO:0005886">
    <property type="term" value="C:plasma membrane"/>
    <property type="evidence" value="ECO:0007669"/>
    <property type="project" value="UniProtKB-SubCell"/>
</dbReference>
<evidence type="ECO:0000256" key="8">
    <source>
        <dbReference type="ARBA" id="ARBA00023170"/>
    </source>
</evidence>
<evidence type="ECO:0000256" key="2">
    <source>
        <dbReference type="ARBA" id="ARBA00010532"/>
    </source>
</evidence>